<sequence>MGVVVLGDPNDRFHHIWEAAATAAALVHGMIDLGRHNKLPGIFIQQTNDRLLDLLFGNDVAMADQHLLALADGAAPAPFGLFLNRA</sequence>
<organism evidence="1 2">
    <name type="scientific">Mesorhizobium shonense</name>
    <dbReference type="NCBI Taxonomy" id="1209948"/>
    <lineage>
        <taxon>Bacteria</taxon>
        <taxon>Pseudomonadati</taxon>
        <taxon>Pseudomonadota</taxon>
        <taxon>Alphaproteobacteria</taxon>
        <taxon>Hyphomicrobiales</taxon>
        <taxon>Phyllobacteriaceae</taxon>
        <taxon>Mesorhizobium</taxon>
    </lineage>
</organism>
<evidence type="ECO:0000313" key="2">
    <source>
        <dbReference type="Proteomes" id="UP001549036"/>
    </source>
</evidence>
<evidence type="ECO:0000313" key="1">
    <source>
        <dbReference type="EMBL" id="MET3593392.1"/>
    </source>
</evidence>
<name>A0ABV2HTD9_9HYPH</name>
<protein>
    <submittedName>
        <fullName evidence="1">Uncharacterized protein</fullName>
    </submittedName>
</protein>
<comment type="caution">
    <text evidence="1">The sequence shown here is derived from an EMBL/GenBank/DDBJ whole genome shotgun (WGS) entry which is preliminary data.</text>
</comment>
<dbReference type="EMBL" id="JBEPLM010000004">
    <property type="protein sequence ID" value="MET3593392.1"/>
    <property type="molecule type" value="Genomic_DNA"/>
</dbReference>
<keyword evidence="2" id="KW-1185">Reference proteome</keyword>
<reference evidence="1 2" key="1">
    <citation type="submission" date="2024-06" db="EMBL/GenBank/DDBJ databases">
        <title>Genomic Encyclopedia of Type Strains, Phase IV (KMG-IV): sequencing the most valuable type-strain genomes for metagenomic binning, comparative biology and taxonomic classification.</title>
        <authorList>
            <person name="Goeker M."/>
        </authorList>
    </citation>
    <scope>NUCLEOTIDE SEQUENCE [LARGE SCALE GENOMIC DNA]</scope>
    <source>
        <strain evidence="1 2">DSM 29846</strain>
    </source>
</reference>
<proteinExistence type="predicted"/>
<accession>A0ABV2HTD9</accession>
<gene>
    <name evidence="1" type="ORF">ABID26_002789</name>
</gene>
<dbReference type="Proteomes" id="UP001549036">
    <property type="component" value="Unassembled WGS sequence"/>
</dbReference>